<protein>
    <submittedName>
        <fullName evidence="2">Uncharacterized protein</fullName>
    </submittedName>
</protein>
<reference evidence="3" key="1">
    <citation type="journal article" date="2019" name="Int. J. Syst. Evol. Microbiol.">
        <title>The Global Catalogue of Microorganisms (GCM) 10K type strain sequencing project: providing services to taxonomists for standard genome sequencing and annotation.</title>
        <authorList>
            <consortium name="The Broad Institute Genomics Platform"/>
            <consortium name="The Broad Institute Genome Sequencing Center for Infectious Disease"/>
            <person name="Wu L."/>
            <person name="Ma J."/>
        </authorList>
    </citation>
    <scope>NUCLEOTIDE SEQUENCE [LARGE SCALE GENOMIC DNA]</scope>
    <source>
        <strain evidence="3">JCM 17137</strain>
    </source>
</reference>
<feature type="region of interest" description="Disordered" evidence="1">
    <location>
        <begin position="32"/>
        <end position="56"/>
    </location>
</feature>
<gene>
    <name evidence="2" type="ORF">GCM10022402_06840</name>
</gene>
<dbReference type="RefSeq" id="WP_344967132.1">
    <property type="nucleotide sequence ID" value="NZ_BAABDD010000002.1"/>
</dbReference>
<comment type="caution">
    <text evidence="2">The sequence shown here is derived from an EMBL/GenBank/DDBJ whole genome shotgun (WGS) entry which is preliminary data.</text>
</comment>
<name>A0ABP7F087_9ACTN</name>
<evidence type="ECO:0000313" key="3">
    <source>
        <dbReference type="Proteomes" id="UP001500908"/>
    </source>
</evidence>
<dbReference type="EMBL" id="BAABDD010000002">
    <property type="protein sequence ID" value="GAA3728834.1"/>
    <property type="molecule type" value="Genomic_DNA"/>
</dbReference>
<sequence length="56" mass="5625">MSTLALFGIAVLATLAVLAALFWVALLGGTGTPAAEESPDDDAVDQSFTAHGGHLN</sequence>
<keyword evidence="3" id="KW-1185">Reference proteome</keyword>
<evidence type="ECO:0000256" key="1">
    <source>
        <dbReference type="SAM" id="MobiDB-lite"/>
    </source>
</evidence>
<proteinExistence type="predicted"/>
<dbReference type="Proteomes" id="UP001500908">
    <property type="component" value="Unassembled WGS sequence"/>
</dbReference>
<organism evidence="2 3">
    <name type="scientific">Salinactinospora qingdaonensis</name>
    <dbReference type="NCBI Taxonomy" id="702744"/>
    <lineage>
        <taxon>Bacteria</taxon>
        <taxon>Bacillati</taxon>
        <taxon>Actinomycetota</taxon>
        <taxon>Actinomycetes</taxon>
        <taxon>Streptosporangiales</taxon>
        <taxon>Nocardiopsidaceae</taxon>
        <taxon>Salinactinospora</taxon>
    </lineage>
</organism>
<accession>A0ABP7F087</accession>
<evidence type="ECO:0000313" key="2">
    <source>
        <dbReference type="EMBL" id="GAA3728834.1"/>
    </source>
</evidence>